<feature type="transmembrane region" description="Helical" evidence="1">
    <location>
        <begin position="129"/>
        <end position="147"/>
    </location>
</feature>
<comment type="caution">
    <text evidence="2">The sequence shown here is derived from an EMBL/GenBank/DDBJ whole genome shotgun (WGS) entry which is preliminary data.</text>
</comment>
<feature type="transmembrane region" description="Helical" evidence="1">
    <location>
        <begin position="91"/>
        <end position="109"/>
    </location>
</feature>
<sequence length="227" mass="26225">RYQRLAARSLLLQGAIPSLVYIIPLYGNNCLQMAKTFFELGEQFGRVAIVLSPLFWIVATKHTFASSLTILFCSPSYRRKIVAFVTRSHNVSPRSILLAFSGMVLILIIKDDDTRNNHYRKYICCVQAIEMFLLAEVILSYFACVYYRRGLVLGPERWFNYKGWRRALLIVCVQFYGLIAVFGSVYFTNKSSQAAEKILPAELQWVRNRTSYFYQIPDENARHANYG</sequence>
<dbReference type="AlphaFoldDB" id="A0AAV5TWE4"/>
<dbReference type="InterPro" id="IPR053220">
    <property type="entry name" value="Nematode_rcpt-like_serp_H"/>
</dbReference>
<dbReference type="PANTHER" id="PTHR22941:SF26">
    <property type="entry name" value="SERPENTINE RECEPTOR, CLASS H"/>
    <property type="match status" value="1"/>
</dbReference>
<keyword evidence="3" id="KW-1185">Reference proteome</keyword>
<protein>
    <recommendedName>
        <fullName evidence="4">G protein-coupled receptor</fullName>
    </recommendedName>
</protein>
<evidence type="ECO:0000256" key="1">
    <source>
        <dbReference type="SAM" id="Phobius"/>
    </source>
</evidence>
<evidence type="ECO:0000313" key="2">
    <source>
        <dbReference type="EMBL" id="GMS98870.1"/>
    </source>
</evidence>
<organism evidence="2 3">
    <name type="scientific">Pristionchus entomophagus</name>
    <dbReference type="NCBI Taxonomy" id="358040"/>
    <lineage>
        <taxon>Eukaryota</taxon>
        <taxon>Metazoa</taxon>
        <taxon>Ecdysozoa</taxon>
        <taxon>Nematoda</taxon>
        <taxon>Chromadorea</taxon>
        <taxon>Rhabditida</taxon>
        <taxon>Rhabditina</taxon>
        <taxon>Diplogasteromorpha</taxon>
        <taxon>Diplogasteroidea</taxon>
        <taxon>Neodiplogasteridae</taxon>
        <taxon>Pristionchus</taxon>
    </lineage>
</organism>
<name>A0AAV5TWE4_9BILA</name>
<evidence type="ECO:0008006" key="4">
    <source>
        <dbReference type="Google" id="ProtNLM"/>
    </source>
</evidence>
<feature type="non-terminal residue" evidence="2">
    <location>
        <position position="1"/>
    </location>
</feature>
<feature type="transmembrane region" description="Helical" evidence="1">
    <location>
        <begin position="167"/>
        <end position="187"/>
    </location>
</feature>
<feature type="transmembrane region" description="Helical" evidence="1">
    <location>
        <begin position="47"/>
        <end position="71"/>
    </location>
</feature>
<evidence type="ECO:0000313" key="3">
    <source>
        <dbReference type="Proteomes" id="UP001432027"/>
    </source>
</evidence>
<proteinExistence type="predicted"/>
<reference evidence="2" key="1">
    <citation type="submission" date="2023-10" db="EMBL/GenBank/DDBJ databases">
        <title>Genome assembly of Pristionchus species.</title>
        <authorList>
            <person name="Yoshida K."/>
            <person name="Sommer R.J."/>
        </authorList>
    </citation>
    <scope>NUCLEOTIDE SEQUENCE</scope>
    <source>
        <strain evidence="2">RS0144</strain>
    </source>
</reference>
<dbReference type="Proteomes" id="UP001432027">
    <property type="component" value="Unassembled WGS sequence"/>
</dbReference>
<dbReference type="PANTHER" id="PTHR22941">
    <property type="entry name" value="SERPENTINE RECEPTOR"/>
    <property type="match status" value="1"/>
</dbReference>
<dbReference type="EMBL" id="BTSX01000005">
    <property type="protein sequence ID" value="GMS98870.1"/>
    <property type="molecule type" value="Genomic_DNA"/>
</dbReference>
<gene>
    <name evidence="2" type="ORF">PENTCL1PPCAC_21045</name>
</gene>
<keyword evidence="1" id="KW-0812">Transmembrane</keyword>
<feature type="transmembrane region" description="Helical" evidence="1">
    <location>
        <begin position="7"/>
        <end position="27"/>
    </location>
</feature>
<keyword evidence="1" id="KW-1133">Transmembrane helix</keyword>
<accession>A0AAV5TWE4</accession>
<keyword evidence="1" id="KW-0472">Membrane</keyword>